<gene>
    <name evidence="2" type="ORF">HNR61_006167</name>
</gene>
<name>A0A7W3LUK5_ACTNM</name>
<sequence length="117" mass="12672">MRVKIESTGGFSGTEMMVAKYDTDELPKEQADRVRAAVERLSRDDGATSPGEIGADLPSYRITIGDPDADPKVFEICGEQNEERDALLATLLQGPAEPQERPDEAARRESPPSPSGL</sequence>
<reference evidence="2 3" key="1">
    <citation type="submission" date="2020-08" db="EMBL/GenBank/DDBJ databases">
        <title>Genomic Encyclopedia of Type Strains, Phase IV (KMG-IV): sequencing the most valuable type-strain genomes for metagenomic binning, comparative biology and taxonomic classification.</title>
        <authorList>
            <person name="Goeker M."/>
        </authorList>
    </citation>
    <scope>NUCLEOTIDE SEQUENCE [LARGE SCALE GENOMIC DNA]</scope>
    <source>
        <strain evidence="2 3">DSM 44197</strain>
    </source>
</reference>
<organism evidence="2 3">
    <name type="scientific">Actinomadura namibiensis</name>
    <dbReference type="NCBI Taxonomy" id="182080"/>
    <lineage>
        <taxon>Bacteria</taxon>
        <taxon>Bacillati</taxon>
        <taxon>Actinomycetota</taxon>
        <taxon>Actinomycetes</taxon>
        <taxon>Streptosporangiales</taxon>
        <taxon>Thermomonosporaceae</taxon>
        <taxon>Actinomadura</taxon>
    </lineage>
</organism>
<evidence type="ECO:0000256" key="1">
    <source>
        <dbReference type="SAM" id="MobiDB-lite"/>
    </source>
</evidence>
<feature type="region of interest" description="Disordered" evidence="1">
    <location>
        <begin position="39"/>
        <end position="61"/>
    </location>
</feature>
<evidence type="ECO:0000313" key="2">
    <source>
        <dbReference type="EMBL" id="MBA8954510.1"/>
    </source>
</evidence>
<dbReference type="InterPro" id="IPR049457">
    <property type="entry name" value="Emfourin"/>
</dbReference>
<feature type="region of interest" description="Disordered" evidence="1">
    <location>
        <begin position="91"/>
        <end position="117"/>
    </location>
</feature>
<protein>
    <submittedName>
        <fullName evidence="2">Uncharacterized protein</fullName>
    </submittedName>
</protein>
<dbReference type="AlphaFoldDB" id="A0A7W3LUK5"/>
<accession>A0A7W3LUK5</accession>
<dbReference type="Proteomes" id="UP000572680">
    <property type="component" value="Unassembled WGS sequence"/>
</dbReference>
<proteinExistence type="predicted"/>
<keyword evidence="3" id="KW-1185">Reference proteome</keyword>
<dbReference type="Pfam" id="PF20242">
    <property type="entry name" value="Emfourin"/>
    <property type="match status" value="1"/>
</dbReference>
<dbReference type="RefSeq" id="WP_182846579.1">
    <property type="nucleotide sequence ID" value="NZ_BAAALP010000011.1"/>
</dbReference>
<comment type="caution">
    <text evidence="2">The sequence shown here is derived from an EMBL/GenBank/DDBJ whole genome shotgun (WGS) entry which is preliminary data.</text>
</comment>
<evidence type="ECO:0000313" key="3">
    <source>
        <dbReference type="Proteomes" id="UP000572680"/>
    </source>
</evidence>
<dbReference type="EMBL" id="JACJIA010000009">
    <property type="protein sequence ID" value="MBA8954510.1"/>
    <property type="molecule type" value="Genomic_DNA"/>
</dbReference>
<feature type="compositionally biased region" description="Basic and acidic residues" evidence="1">
    <location>
        <begin position="98"/>
        <end position="110"/>
    </location>
</feature>